<evidence type="ECO:0000256" key="3">
    <source>
        <dbReference type="SAM" id="MobiDB-lite"/>
    </source>
</evidence>
<evidence type="ECO:0000256" key="1">
    <source>
        <dbReference type="ARBA" id="ARBA00004123"/>
    </source>
</evidence>
<feature type="compositionally biased region" description="Polar residues" evidence="3">
    <location>
        <begin position="1"/>
        <end position="16"/>
    </location>
</feature>
<evidence type="ECO:0000313" key="5">
    <source>
        <dbReference type="EMBL" id="GFH59363.1"/>
    </source>
</evidence>
<dbReference type="PANTHER" id="PTHR13495">
    <property type="entry name" value="NEFA-INTERACTING NUCLEAR PROTEIN NIP30"/>
    <property type="match status" value="1"/>
</dbReference>
<dbReference type="AlphaFoldDB" id="A0AAD3D7S5"/>
<dbReference type="InterPro" id="IPR039845">
    <property type="entry name" value="FAM192A"/>
</dbReference>
<feature type="region of interest" description="Disordered" evidence="3">
    <location>
        <begin position="1"/>
        <end position="59"/>
    </location>
</feature>
<evidence type="ECO:0000313" key="6">
    <source>
        <dbReference type="Proteomes" id="UP001054902"/>
    </source>
</evidence>
<feature type="compositionally biased region" description="Basic and acidic residues" evidence="3">
    <location>
        <begin position="44"/>
        <end position="59"/>
    </location>
</feature>
<evidence type="ECO:0000259" key="4">
    <source>
        <dbReference type="Pfam" id="PF10187"/>
    </source>
</evidence>
<dbReference type="GO" id="GO:0005634">
    <property type="term" value="C:nucleus"/>
    <property type="evidence" value="ECO:0007669"/>
    <property type="project" value="UniProtKB-SubCell"/>
</dbReference>
<dbReference type="Proteomes" id="UP001054902">
    <property type="component" value="Unassembled WGS sequence"/>
</dbReference>
<dbReference type="Pfam" id="PF10187">
    <property type="entry name" value="FAM192A_Fyv6_N"/>
    <property type="match status" value="1"/>
</dbReference>
<protein>
    <recommendedName>
        <fullName evidence="4">FAM192A/Fyv6 N-terminal domain-containing protein</fullName>
    </recommendedName>
</protein>
<gene>
    <name evidence="5" type="ORF">CTEN210_15839</name>
</gene>
<accession>A0AAD3D7S5</accession>
<organism evidence="5 6">
    <name type="scientific">Chaetoceros tenuissimus</name>
    <dbReference type="NCBI Taxonomy" id="426638"/>
    <lineage>
        <taxon>Eukaryota</taxon>
        <taxon>Sar</taxon>
        <taxon>Stramenopiles</taxon>
        <taxon>Ochrophyta</taxon>
        <taxon>Bacillariophyta</taxon>
        <taxon>Coscinodiscophyceae</taxon>
        <taxon>Chaetocerotophycidae</taxon>
        <taxon>Chaetocerotales</taxon>
        <taxon>Chaetocerotaceae</taxon>
        <taxon>Chaetoceros</taxon>
    </lineage>
</organism>
<reference evidence="5 6" key="1">
    <citation type="journal article" date="2021" name="Sci. Rep.">
        <title>The genome of the diatom Chaetoceros tenuissimus carries an ancient integrated fragment of an extant virus.</title>
        <authorList>
            <person name="Hongo Y."/>
            <person name="Kimura K."/>
            <person name="Takaki Y."/>
            <person name="Yoshida Y."/>
            <person name="Baba S."/>
            <person name="Kobayashi G."/>
            <person name="Nagasaki K."/>
            <person name="Hano T."/>
            <person name="Tomaru Y."/>
        </authorList>
    </citation>
    <scope>NUCLEOTIDE SEQUENCE [LARGE SCALE GENOMIC DNA]</scope>
    <source>
        <strain evidence="5 6">NIES-3715</strain>
    </source>
</reference>
<keyword evidence="2" id="KW-0539">Nucleus</keyword>
<dbReference type="EMBL" id="BLLK01000062">
    <property type="protein sequence ID" value="GFH59363.1"/>
    <property type="molecule type" value="Genomic_DNA"/>
</dbReference>
<comment type="caution">
    <text evidence="5">The sequence shown here is derived from an EMBL/GenBank/DDBJ whole genome shotgun (WGS) entry which is preliminary data.</text>
</comment>
<comment type="subcellular location">
    <subcellularLocation>
        <location evidence="1">Nucleus</location>
    </subcellularLocation>
</comment>
<feature type="domain" description="FAM192A/Fyv6 N-terminal" evidence="4">
    <location>
        <begin position="5"/>
        <end position="103"/>
    </location>
</feature>
<feature type="region of interest" description="Disordered" evidence="3">
    <location>
        <begin position="106"/>
        <end position="216"/>
    </location>
</feature>
<sequence length="216" mass="24424">MSLNFVSTSVLSSTDGVSHDKETNLDPNSSASANQTYQKPLYEQLRENAEKEQEKYDEQTRAMRAATTLNEEDAAFIQGVEERKEEIKRNAKRKEEEELQMFRAARLEKTVTTDDGISTSTKPTEKTLTSSKTDEVKITSSLLNMKPKILKKRRRKPEACDEGKETSDSSKKNKVYNETMDHKGDDNKKKTEIKNEKPSEVSALGGLLNYSDSDSD</sequence>
<evidence type="ECO:0000256" key="2">
    <source>
        <dbReference type="ARBA" id="ARBA00023242"/>
    </source>
</evidence>
<proteinExistence type="predicted"/>
<feature type="compositionally biased region" description="Basic and acidic residues" evidence="3">
    <location>
        <begin position="157"/>
        <end position="171"/>
    </location>
</feature>
<feature type="compositionally biased region" description="Polar residues" evidence="3">
    <location>
        <begin position="113"/>
        <end position="131"/>
    </location>
</feature>
<keyword evidence="6" id="KW-1185">Reference proteome</keyword>
<dbReference type="PANTHER" id="PTHR13495:SF0">
    <property type="entry name" value="PSME3-INTERACTING PROTEIN"/>
    <property type="match status" value="1"/>
</dbReference>
<feature type="compositionally biased region" description="Polar residues" evidence="3">
    <location>
        <begin position="25"/>
        <end position="38"/>
    </location>
</feature>
<name>A0AAD3D7S5_9STRA</name>
<feature type="compositionally biased region" description="Basic and acidic residues" evidence="3">
    <location>
        <begin position="179"/>
        <end position="199"/>
    </location>
</feature>
<dbReference type="InterPro" id="IPR019331">
    <property type="entry name" value="FAM192A/Fyv6_N"/>
</dbReference>